<dbReference type="Proteomes" id="UP000199046">
    <property type="component" value="Unassembled WGS sequence"/>
</dbReference>
<sequence length="42" mass="4827">MNRQYRYTSSVNMISGHAPMLSSISPAQRWFFHSIIRAIIGT</sequence>
<reference evidence="2" key="1">
    <citation type="submission" date="2016-10" db="EMBL/GenBank/DDBJ databases">
        <authorList>
            <person name="Varghese N."/>
            <person name="Submissions S."/>
        </authorList>
    </citation>
    <scope>NUCLEOTIDE SEQUENCE [LARGE SCALE GENOMIC DNA]</scope>
    <source>
        <strain evidence="2">DSM 23439</strain>
    </source>
</reference>
<dbReference type="EMBL" id="FOLY01000008">
    <property type="protein sequence ID" value="SFC87837.1"/>
    <property type="molecule type" value="Genomic_DNA"/>
</dbReference>
<gene>
    <name evidence="1" type="ORF">SAMN05421848_3098</name>
</gene>
<keyword evidence="2" id="KW-1185">Reference proteome</keyword>
<protein>
    <submittedName>
        <fullName evidence="1">Uncharacterized protein</fullName>
    </submittedName>
</protein>
<proteinExistence type="predicted"/>
<evidence type="ECO:0000313" key="1">
    <source>
        <dbReference type="EMBL" id="SFC87837.1"/>
    </source>
</evidence>
<organism evidence="1 2">
    <name type="scientific">Kushneria avicenniae</name>
    <dbReference type="NCBI Taxonomy" id="402385"/>
    <lineage>
        <taxon>Bacteria</taxon>
        <taxon>Pseudomonadati</taxon>
        <taxon>Pseudomonadota</taxon>
        <taxon>Gammaproteobacteria</taxon>
        <taxon>Oceanospirillales</taxon>
        <taxon>Halomonadaceae</taxon>
        <taxon>Kushneria</taxon>
    </lineage>
</organism>
<dbReference type="AlphaFoldDB" id="A0A1I1MQV1"/>
<accession>A0A1I1MQV1</accession>
<name>A0A1I1MQV1_9GAMM</name>
<evidence type="ECO:0000313" key="2">
    <source>
        <dbReference type="Proteomes" id="UP000199046"/>
    </source>
</evidence>